<feature type="compositionally biased region" description="Polar residues" evidence="1">
    <location>
        <begin position="66"/>
        <end position="77"/>
    </location>
</feature>
<accession>A0ABP9FNN0</accession>
<reference evidence="3" key="1">
    <citation type="journal article" date="2019" name="Int. J. Syst. Evol. Microbiol.">
        <title>The Global Catalogue of Microorganisms (GCM) 10K type strain sequencing project: providing services to taxonomists for standard genome sequencing and annotation.</title>
        <authorList>
            <consortium name="The Broad Institute Genomics Platform"/>
            <consortium name="The Broad Institute Genome Sequencing Center for Infectious Disease"/>
            <person name="Wu L."/>
            <person name="Ma J."/>
        </authorList>
    </citation>
    <scope>NUCLEOTIDE SEQUENCE [LARGE SCALE GENOMIC DNA]</scope>
    <source>
        <strain evidence="3">JCM 18283</strain>
    </source>
</reference>
<evidence type="ECO:0000256" key="1">
    <source>
        <dbReference type="SAM" id="MobiDB-lite"/>
    </source>
</evidence>
<protein>
    <submittedName>
        <fullName evidence="2">Uncharacterized protein</fullName>
    </submittedName>
</protein>
<dbReference type="RefSeq" id="WP_345328920.1">
    <property type="nucleotide sequence ID" value="NZ_BAABJI010000001.1"/>
</dbReference>
<keyword evidence="3" id="KW-1185">Reference proteome</keyword>
<dbReference type="Proteomes" id="UP001501436">
    <property type="component" value="Unassembled WGS sequence"/>
</dbReference>
<name>A0ABP9FNN0_9SPHI</name>
<dbReference type="PROSITE" id="PS51257">
    <property type="entry name" value="PROKAR_LIPOPROTEIN"/>
    <property type="match status" value="1"/>
</dbReference>
<comment type="caution">
    <text evidence="2">The sequence shown here is derived from an EMBL/GenBank/DDBJ whole genome shotgun (WGS) entry which is preliminary data.</text>
</comment>
<feature type="compositionally biased region" description="Polar residues" evidence="1">
    <location>
        <begin position="48"/>
        <end position="57"/>
    </location>
</feature>
<evidence type="ECO:0000313" key="3">
    <source>
        <dbReference type="Proteomes" id="UP001501436"/>
    </source>
</evidence>
<feature type="region of interest" description="Disordered" evidence="1">
    <location>
        <begin position="19"/>
        <end position="77"/>
    </location>
</feature>
<proteinExistence type="predicted"/>
<feature type="compositionally biased region" description="Polar residues" evidence="1">
    <location>
        <begin position="20"/>
        <end position="41"/>
    </location>
</feature>
<dbReference type="EMBL" id="BAABJI010000001">
    <property type="protein sequence ID" value="GAA4902759.1"/>
    <property type="molecule type" value="Genomic_DNA"/>
</dbReference>
<gene>
    <name evidence="2" type="ORF">GCM10023313_01510</name>
</gene>
<sequence>MKKLITIVCIGVALSAASCGGTNTNEAGGDTSVSDTLQNDSVIRGGMDTSSTGIDNSGNGGVDHLPSTNADSATTQQ</sequence>
<evidence type="ECO:0000313" key="2">
    <source>
        <dbReference type="EMBL" id="GAA4902759.1"/>
    </source>
</evidence>
<organism evidence="2 3">
    <name type="scientific">Mucilaginibacter defluvii</name>
    <dbReference type="NCBI Taxonomy" id="1196019"/>
    <lineage>
        <taxon>Bacteria</taxon>
        <taxon>Pseudomonadati</taxon>
        <taxon>Bacteroidota</taxon>
        <taxon>Sphingobacteriia</taxon>
        <taxon>Sphingobacteriales</taxon>
        <taxon>Sphingobacteriaceae</taxon>
        <taxon>Mucilaginibacter</taxon>
    </lineage>
</organism>